<evidence type="ECO:0000313" key="2">
    <source>
        <dbReference type="EMBL" id="KAH9372071.1"/>
    </source>
</evidence>
<sequence>MSMLKQKASSMDAFKRHGGLIVDEMTLSENLSVSLSGHIQGFVNMGQFTPSSGKHKVADHTMVIMLVPFTGKWTQILPPFATHGNMKGNLLSKVMLKAVILAGKAGLFVDFISSDGATWNQNMYSMIDTVMAQARLHPQPTRPTPDALPLQLYRCQHSFRSNNPLKERKAANDDERSHLLKVMNPDNNFTTMPHEITTYSVELGQLVEAQRDECKRKWQSLRDRLEKNWPRRKTNQAAMQTMQRRRKRTGVFKILEFLAPFVSRRRKLYDSTHAADAALVDDEIQEAAGNAEGHAFQATAALTGLATACAWSGAQAKAHSAPGIR</sequence>
<dbReference type="OrthoDB" id="6497272at2759"/>
<proteinExistence type="predicted"/>
<dbReference type="Pfam" id="PF21787">
    <property type="entry name" value="TNP-like_RNaseH_N"/>
    <property type="match status" value="1"/>
</dbReference>
<dbReference type="AlphaFoldDB" id="A0A9J6GAY7"/>
<comment type="caution">
    <text evidence="2">The sequence shown here is derived from an EMBL/GenBank/DDBJ whole genome shotgun (WGS) entry which is preliminary data.</text>
</comment>
<evidence type="ECO:0000313" key="3">
    <source>
        <dbReference type="Proteomes" id="UP000821853"/>
    </source>
</evidence>
<gene>
    <name evidence="2" type="ORF">HPB48_014480</name>
</gene>
<accession>A0A9J6GAY7</accession>
<dbReference type="EMBL" id="JABSTR010000005">
    <property type="protein sequence ID" value="KAH9372071.1"/>
    <property type="molecule type" value="Genomic_DNA"/>
</dbReference>
<protein>
    <recommendedName>
        <fullName evidence="1">Transposable element P transposase-like RNase H domain-containing protein</fullName>
    </recommendedName>
</protein>
<dbReference type="VEuPathDB" id="VectorBase:HLOH_052269"/>
<name>A0A9J6GAY7_HAELO</name>
<keyword evidence="3" id="KW-1185">Reference proteome</keyword>
<reference evidence="2 3" key="1">
    <citation type="journal article" date="2020" name="Cell">
        <title>Large-Scale Comparative Analyses of Tick Genomes Elucidate Their Genetic Diversity and Vector Capacities.</title>
        <authorList>
            <consortium name="Tick Genome and Microbiome Consortium (TIGMIC)"/>
            <person name="Jia N."/>
            <person name="Wang J."/>
            <person name="Shi W."/>
            <person name="Du L."/>
            <person name="Sun Y."/>
            <person name="Zhan W."/>
            <person name="Jiang J.F."/>
            <person name="Wang Q."/>
            <person name="Zhang B."/>
            <person name="Ji P."/>
            <person name="Bell-Sakyi L."/>
            <person name="Cui X.M."/>
            <person name="Yuan T.T."/>
            <person name="Jiang B.G."/>
            <person name="Yang W.F."/>
            <person name="Lam T.T."/>
            <person name="Chang Q.C."/>
            <person name="Ding S.J."/>
            <person name="Wang X.J."/>
            <person name="Zhu J.G."/>
            <person name="Ruan X.D."/>
            <person name="Zhao L."/>
            <person name="Wei J.T."/>
            <person name="Ye R.Z."/>
            <person name="Que T.C."/>
            <person name="Du C.H."/>
            <person name="Zhou Y.H."/>
            <person name="Cheng J.X."/>
            <person name="Dai P.F."/>
            <person name="Guo W.B."/>
            <person name="Han X.H."/>
            <person name="Huang E.J."/>
            <person name="Li L.F."/>
            <person name="Wei W."/>
            <person name="Gao Y.C."/>
            <person name="Liu J.Z."/>
            <person name="Shao H.Z."/>
            <person name="Wang X."/>
            <person name="Wang C.C."/>
            <person name="Yang T.C."/>
            <person name="Huo Q.B."/>
            <person name="Li W."/>
            <person name="Chen H.Y."/>
            <person name="Chen S.E."/>
            <person name="Zhou L.G."/>
            <person name="Ni X.B."/>
            <person name="Tian J.H."/>
            <person name="Sheng Y."/>
            <person name="Liu T."/>
            <person name="Pan Y.S."/>
            <person name="Xia L.Y."/>
            <person name="Li J."/>
            <person name="Zhao F."/>
            <person name="Cao W.C."/>
        </authorList>
    </citation>
    <scope>NUCLEOTIDE SEQUENCE [LARGE SCALE GENOMIC DNA]</scope>
    <source>
        <strain evidence="2">HaeL-2018</strain>
    </source>
</reference>
<dbReference type="Proteomes" id="UP000821853">
    <property type="component" value="Chromosome 3"/>
</dbReference>
<dbReference type="InterPro" id="IPR048365">
    <property type="entry name" value="TNP-like_RNaseH_N"/>
</dbReference>
<feature type="domain" description="Transposable element P transposase-like RNase H" evidence="1">
    <location>
        <begin position="2"/>
        <end position="125"/>
    </location>
</feature>
<evidence type="ECO:0000259" key="1">
    <source>
        <dbReference type="Pfam" id="PF21787"/>
    </source>
</evidence>
<organism evidence="2 3">
    <name type="scientific">Haemaphysalis longicornis</name>
    <name type="common">Bush tick</name>
    <dbReference type="NCBI Taxonomy" id="44386"/>
    <lineage>
        <taxon>Eukaryota</taxon>
        <taxon>Metazoa</taxon>
        <taxon>Ecdysozoa</taxon>
        <taxon>Arthropoda</taxon>
        <taxon>Chelicerata</taxon>
        <taxon>Arachnida</taxon>
        <taxon>Acari</taxon>
        <taxon>Parasitiformes</taxon>
        <taxon>Ixodida</taxon>
        <taxon>Ixodoidea</taxon>
        <taxon>Ixodidae</taxon>
        <taxon>Haemaphysalinae</taxon>
        <taxon>Haemaphysalis</taxon>
    </lineage>
</organism>